<dbReference type="EMBL" id="KQ965852">
    <property type="protein sequence ID" value="KXS09723.1"/>
    <property type="molecule type" value="Genomic_DNA"/>
</dbReference>
<keyword evidence="3" id="KW-1185">Reference proteome</keyword>
<dbReference type="OrthoDB" id="10651907at2759"/>
<gene>
    <name evidence="2" type="ORF">M427DRAFT_214960</name>
</gene>
<feature type="region of interest" description="Disordered" evidence="1">
    <location>
        <begin position="141"/>
        <end position="169"/>
    </location>
</feature>
<organism evidence="2 3">
    <name type="scientific">Gonapodya prolifera (strain JEL478)</name>
    <name type="common">Monoblepharis prolifera</name>
    <dbReference type="NCBI Taxonomy" id="1344416"/>
    <lineage>
        <taxon>Eukaryota</taxon>
        <taxon>Fungi</taxon>
        <taxon>Fungi incertae sedis</taxon>
        <taxon>Chytridiomycota</taxon>
        <taxon>Chytridiomycota incertae sedis</taxon>
        <taxon>Monoblepharidomycetes</taxon>
        <taxon>Monoblepharidales</taxon>
        <taxon>Gonapodyaceae</taxon>
        <taxon>Gonapodya</taxon>
    </lineage>
</organism>
<evidence type="ECO:0000256" key="1">
    <source>
        <dbReference type="SAM" id="MobiDB-lite"/>
    </source>
</evidence>
<dbReference type="Proteomes" id="UP000070544">
    <property type="component" value="Unassembled WGS sequence"/>
</dbReference>
<protein>
    <submittedName>
        <fullName evidence="2">Uncharacterized protein</fullName>
    </submittedName>
</protein>
<evidence type="ECO:0000313" key="3">
    <source>
        <dbReference type="Proteomes" id="UP000070544"/>
    </source>
</evidence>
<feature type="compositionally biased region" description="Low complexity" evidence="1">
    <location>
        <begin position="160"/>
        <end position="169"/>
    </location>
</feature>
<accession>A0A139A035</accession>
<proteinExistence type="predicted"/>
<name>A0A139A035_GONPJ</name>
<evidence type="ECO:0000313" key="2">
    <source>
        <dbReference type="EMBL" id="KXS09723.1"/>
    </source>
</evidence>
<sequence length="336" mass="36538">MFHGAFSPAIDRLIYVRDGRNATTIAEQHSLAAPADGLVPGTHWCGDSDVVVKYEVLDPSEEEGSSEGGVVDLQPRRTVVRVISVRVSLSWVASGLSVPSRPSQASATMNRNAEPTGFVSVRIIPVCKTRWTTLRKAVQDAKAASPLTDGENSSERLNDDASSADDLLWDPSDPRVLQYLDSDSQPVAELAAQLAAARWTPRMELEYWLSILGHHYSFEEVGGDLGPSVSESLENFDGIRNCIRKHDIPLRKEVVWKYSFAKRLLGGDSHTYTPKGCAEAIARAEIRYRTISFSVPGAVAAPVPAAQTPSSENASPMSLLSRPVWSLLGGIVGTRW</sequence>
<reference evidence="2 3" key="1">
    <citation type="journal article" date="2015" name="Genome Biol. Evol.">
        <title>Phylogenomic analyses indicate that early fungi evolved digesting cell walls of algal ancestors of land plants.</title>
        <authorList>
            <person name="Chang Y."/>
            <person name="Wang S."/>
            <person name="Sekimoto S."/>
            <person name="Aerts A.L."/>
            <person name="Choi C."/>
            <person name="Clum A."/>
            <person name="LaButti K.M."/>
            <person name="Lindquist E.A."/>
            <person name="Yee Ngan C."/>
            <person name="Ohm R.A."/>
            <person name="Salamov A.A."/>
            <person name="Grigoriev I.V."/>
            <person name="Spatafora J.W."/>
            <person name="Berbee M.L."/>
        </authorList>
    </citation>
    <scope>NUCLEOTIDE SEQUENCE [LARGE SCALE GENOMIC DNA]</scope>
    <source>
        <strain evidence="2 3">JEL478</strain>
    </source>
</reference>
<dbReference type="AlphaFoldDB" id="A0A139A035"/>